<organism evidence="1 2">
    <name type="scientific">Pseudomonas saxonica</name>
    <dbReference type="NCBI Taxonomy" id="2600598"/>
    <lineage>
        <taxon>Bacteria</taxon>
        <taxon>Pseudomonadati</taxon>
        <taxon>Pseudomonadota</taxon>
        <taxon>Gammaproteobacteria</taxon>
        <taxon>Pseudomonadales</taxon>
        <taxon>Pseudomonadaceae</taxon>
        <taxon>Pseudomonas</taxon>
    </lineage>
</organism>
<accession>A0A5C5Q7R2</accession>
<dbReference type="EMBL" id="VFIP01000001">
    <property type="protein sequence ID" value="TWS00686.1"/>
    <property type="molecule type" value="Genomic_DNA"/>
</dbReference>
<evidence type="ECO:0000313" key="1">
    <source>
        <dbReference type="EMBL" id="TWS00686.1"/>
    </source>
</evidence>
<dbReference type="RefSeq" id="WP_146424442.1">
    <property type="nucleotide sequence ID" value="NZ_VFIP01000001.1"/>
</dbReference>
<evidence type="ECO:0000313" key="2">
    <source>
        <dbReference type="Proteomes" id="UP000317901"/>
    </source>
</evidence>
<name>A0A5C5Q7R2_9PSED</name>
<gene>
    <name evidence="1" type="ORF">FJD37_00190</name>
</gene>
<reference evidence="1 2" key="1">
    <citation type="submission" date="2019-06" db="EMBL/GenBank/DDBJ databases">
        <title>Pseudomonas bimorpha sp. nov. isolated from bovine raw milk and skim milk concentrate.</title>
        <authorList>
            <person name="Hofmann K."/>
            <person name="Huptas C."/>
            <person name="Doll E."/>
            <person name="Scherer S."/>
            <person name="Wenning M."/>
        </authorList>
    </citation>
    <scope>NUCLEOTIDE SEQUENCE [LARGE SCALE GENOMIC DNA]</scope>
    <source>
        <strain evidence="1 2">DSM 108990</strain>
    </source>
</reference>
<proteinExistence type="predicted"/>
<dbReference type="OrthoDB" id="6986707at2"/>
<protein>
    <submittedName>
        <fullName evidence="1">Uncharacterized protein</fullName>
    </submittedName>
</protein>
<sequence>MTLITLPNGALIIDDSGLMPHSMARRMASEGMLPAAIAAELDESLAEVEQWIREGPYETPEQYWLRRYNDGTLNDEDEDE</sequence>
<dbReference type="Proteomes" id="UP000317901">
    <property type="component" value="Unassembled WGS sequence"/>
</dbReference>
<comment type="caution">
    <text evidence="1">The sequence shown here is derived from an EMBL/GenBank/DDBJ whole genome shotgun (WGS) entry which is preliminary data.</text>
</comment>
<dbReference type="AlphaFoldDB" id="A0A5C5Q7R2"/>